<dbReference type="Proteomes" id="UP000290204">
    <property type="component" value="Unassembled WGS sequence"/>
</dbReference>
<dbReference type="AlphaFoldDB" id="A0A4Q1CET4"/>
<accession>A0A4Q1CET4</accession>
<dbReference type="EMBL" id="SDHW01000006">
    <property type="protein sequence ID" value="RXK58331.1"/>
    <property type="molecule type" value="Genomic_DNA"/>
</dbReference>
<dbReference type="Pfam" id="PF04965">
    <property type="entry name" value="GPW_gp25"/>
    <property type="match status" value="1"/>
</dbReference>
<dbReference type="Gene3D" id="3.10.450.40">
    <property type="match status" value="1"/>
</dbReference>
<gene>
    <name evidence="2" type="ORF">ESA94_16955</name>
</gene>
<comment type="caution">
    <text evidence="2">The sequence shown here is derived from an EMBL/GenBank/DDBJ whole genome shotgun (WGS) entry which is preliminary data.</text>
</comment>
<keyword evidence="3" id="KW-1185">Reference proteome</keyword>
<dbReference type="RefSeq" id="WP_129132131.1">
    <property type="nucleotide sequence ID" value="NZ_SDHW01000006.1"/>
</dbReference>
<protein>
    <recommendedName>
        <fullName evidence="1">IraD/Gp25-like domain-containing protein</fullName>
    </recommendedName>
</protein>
<reference evidence="2 3" key="1">
    <citation type="submission" date="2019-01" db="EMBL/GenBank/DDBJ databases">
        <title>Lacibacter sp. strain TTM-7.</title>
        <authorList>
            <person name="Chen W.-M."/>
        </authorList>
    </citation>
    <scope>NUCLEOTIDE SEQUENCE [LARGE SCALE GENOMIC DNA]</scope>
    <source>
        <strain evidence="2 3">TTM-7</strain>
    </source>
</reference>
<dbReference type="OrthoDB" id="9802846at2"/>
<proteinExistence type="predicted"/>
<dbReference type="SUPFAM" id="SSF160719">
    <property type="entry name" value="gpW/gp25-like"/>
    <property type="match status" value="1"/>
</dbReference>
<dbReference type="InterPro" id="IPR007048">
    <property type="entry name" value="IraD/Gp25-like"/>
</dbReference>
<name>A0A4Q1CET4_9BACT</name>
<evidence type="ECO:0000313" key="3">
    <source>
        <dbReference type="Proteomes" id="UP000290204"/>
    </source>
</evidence>
<feature type="domain" description="IraD/Gp25-like" evidence="1">
    <location>
        <begin position="33"/>
        <end position="121"/>
    </location>
</feature>
<evidence type="ECO:0000313" key="2">
    <source>
        <dbReference type="EMBL" id="RXK58331.1"/>
    </source>
</evidence>
<organism evidence="2 3">
    <name type="scientific">Lacibacter luteus</name>
    <dbReference type="NCBI Taxonomy" id="2508719"/>
    <lineage>
        <taxon>Bacteria</taxon>
        <taxon>Pseudomonadati</taxon>
        <taxon>Bacteroidota</taxon>
        <taxon>Chitinophagia</taxon>
        <taxon>Chitinophagales</taxon>
        <taxon>Chitinophagaceae</taxon>
        <taxon>Lacibacter</taxon>
    </lineage>
</organism>
<evidence type="ECO:0000259" key="1">
    <source>
        <dbReference type="Pfam" id="PF04965"/>
    </source>
</evidence>
<sequence length="149" mass="17258">MAFQQQDNFLGRGWSFPPTFNLQSKEVQMTEKVEDIEKSLQVLLTTSLGERIMQPRYGCDMNDLLFESLDTGTKTIIIDRIQTAILFFEPRIKATKIELNTQNELEGEILVEIEYIIPSTNSRYNFVFPFYRKEGTELDLLTSNHPLGN</sequence>